<protein>
    <submittedName>
        <fullName evidence="1">Uncharacterized protein</fullName>
    </submittedName>
</protein>
<evidence type="ECO:0000313" key="1">
    <source>
        <dbReference type="EMBL" id="KUG15841.1"/>
    </source>
</evidence>
<dbReference type="AlphaFoldDB" id="A0A0W8F4U8"/>
<name>A0A0W8F4U8_9ZZZZ</name>
<organism evidence="1">
    <name type="scientific">hydrocarbon metagenome</name>
    <dbReference type="NCBI Taxonomy" id="938273"/>
    <lineage>
        <taxon>unclassified sequences</taxon>
        <taxon>metagenomes</taxon>
        <taxon>ecological metagenomes</taxon>
    </lineage>
</organism>
<dbReference type="EMBL" id="LNQE01001524">
    <property type="protein sequence ID" value="KUG15841.1"/>
    <property type="molecule type" value="Genomic_DNA"/>
</dbReference>
<reference evidence="1" key="1">
    <citation type="journal article" date="2015" name="Proc. Natl. Acad. Sci. U.S.A.">
        <title>Networks of energetic and metabolic interactions define dynamics in microbial communities.</title>
        <authorList>
            <person name="Embree M."/>
            <person name="Liu J.K."/>
            <person name="Al-Bassam M.M."/>
            <person name="Zengler K."/>
        </authorList>
    </citation>
    <scope>NUCLEOTIDE SEQUENCE</scope>
</reference>
<gene>
    <name evidence="1" type="ORF">ASZ90_014495</name>
</gene>
<comment type="caution">
    <text evidence="1">The sequence shown here is derived from an EMBL/GenBank/DDBJ whole genome shotgun (WGS) entry which is preliminary data.</text>
</comment>
<sequence>MKGPGIKGQGMMPGIGRLRWRCSGSARPRSQLRILRDLARLPGRGILEVYIRSSSWWQRGS</sequence>
<proteinExistence type="predicted"/>
<accession>A0A0W8F4U8</accession>